<keyword evidence="9" id="KW-0812">Transmembrane</keyword>
<evidence type="ECO:0000313" key="13">
    <source>
        <dbReference type="Proteomes" id="UP000652430"/>
    </source>
</evidence>
<feature type="transmembrane region" description="Helical" evidence="9">
    <location>
        <begin position="137"/>
        <end position="156"/>
    </location>
</feature>
<keyword evidence="5" id="KW-0418">Kinase</keyword>
<feature type="transmembrane region" description="Helical" evidence="9">
    <location>
        <begin position="63"/>
        <end position="84"/>
    </location>
</feature>
<feature type="domain" description="Histidine kinase" evidence="10">
    <location>
        <begin position="345"/>
        <end position="558"/>
    </location>
</feature>
<feature type="transmembrane region" description="Helical" evidence="9">
    <location>
        <begin position="96"/>
        <end position="117"/>
    </location>
</feature>
<keyword evidence="7" id="KW-0902">Two-component regulatory system</keyword>
<evidence type="ECO:0000259" key="11">
    <source>
        <dbReference type="PROSITE" id="PS50113"/>
    </source>
</evidence>
<reference evidence="13" key="1">
    <citation type="journal article" date="2019" name="Int. J. Syst. Evol. Microbiol.">
        <title>The Global Catalogue of Microorganisms (GCM) 10K type strain sequencing project: providing services to taxonomists for standard genome sequencing and annotation.</title>
        <authorList>
            <consortium name="The Broad Institute Genomics Platform"/>
            <consortium name="The Broad Institute Genome Sequencing Center for Infectious Disease"/>
            <person name="Wu L."/>
            <person name="Ma J."/>
        </authorList>
    </citation>
    <scope>NUCLEOTIDE SEQUENCE [LARGE SCALE GENOMIC DNA]</scope>
    <source>
        <strain evidence="13">CGMCC 1.8957</strain>
    </source>
</reference>
<feature type="domain" description="PAC" evidence="11">
    <location>
        <begin position="273"/>
        <end position="325"/>
    </location>
</feature>
<evidence type="ECO:0000256" key="1">
    <source>
        <dbReference type="ARBA" id="ARBA00000085"/>
    </source>
</evidence>
<feature type="transmembrane region" description="Helical" evidence="9">
    <location>
        <begin position="37"/>
        <end position="57"/>
    </location>
</feature>
<sequence>MPGRLLPSAALLQIVVGIACLELGLDRLHGSRDLRIALILFVPIALTAEALVMLVAGLDSSNLTLLTMAASLVFLAGAMGAYGLRHDAALAAAPGLWLPVVLAVAIASTDLLATHSSAARWGYVLVVACGLLLPHRVFVRVLTTVSVGLALFGLVASQRSESASVASLLDAALAIGAIVLAGVLVDRQWQARQAHREMIERFAAIQQMTATTCFELDLASMAFVPSPAFDSLHGRTARVRNDWRSFVAAYIPVEQQAALAASLAEAHHGRATDAVAYSFQRPDGERGDALLRWVPTRDTHGVIVSLTGIVHDVTLQRKSERGSAELRAKLDDALKLETLGLLAGGVAHDLSNTLVPLGILAPLVLETITDPTDRHSMDLIIESATRARELARAMLASTREEPTALERVRLDELVRDLLALLRARFPAGITIVDALAPVPAIEGNVCQLYQIVLNLTVNAAQAIGPRGGTITIGTAAEPSGDARARSVRLFVCDDGAGIRPEIIDHIFEPFASSKDGNEASGIGLAIVRRIVQSHSGVISVQSNLGQGARFDLLFPVARPVSGPSSPNLSHPTPASEAPWRSAST</sequence>
<protein>
    <recommendedName>
        <fullName evidence="2">histidine kinase</fullName>
        <ecNumber evidence="2">2.7.13.3</ecNumber>
    </recommendedName>
</protein>
<dbReference type="InterPro" id="IPR035965">
    <property type="entry name" value="PAS-like_dom_sf"/>
</dbReference>
<keyword evidence="4" id="KW-0547">Nucleotide-binding</keyword>
<dbReference type="RefSeq" id="WP_189675659.1">
    <property type="nucleotide sequence ID" value="NZ_BNAQ01000002.1"/>
</dbReference>
<feature type="compositionally biased region" description="Polar residues" evidence="8">
    <location>
        <begin position="562"/>
        <end position="572"/>
    </location>
</feature>
<keyword evidence="6" id="KW-0067">ATP-binding</keyword>
<evidence type="ECO:0000256" key="7">
    <source>
        <dbReference type="ARBA" id="ARBA00023012"/>
    </source>
</evidence>
<dbReference type="SUPFAM" id="SSF55874">
    <property type="entry name" value="ATPase domain of HSP90 chaperone/DNA topoisomerase II/histidine kinase"/>
    <property type="match status" value="1"/>
</dbReference>
<dbReference type="InterPro" id="IPR003594">
    <property type="entry name" value="HATPase_dom"/>
</dbReference>
<dbReference type="InterPro" id="IPR005467">
    <property type="entry name" value="His_kinase_dom"/>
</dbReference>
<dbReference type="Gene3D" id="3.30.450.20">
    <property type="entry name" value="PAS domain"/>
    <property type="match status" value="1"/>
</dbReference>
<name>A0ABQ3LG97_9SPHN</name>
<dbReference type="PROSITE" id="PS50109">
    <property type="entry name" value="HIS_KIN"/>
    <property type="match status" value="1"/>
</dbReference>
<dbReference type="PANTHER" id="PTHR43065">
    <property type="entry name" value="SENSOR HISTIDINE KINASE"/>
    <property type="match status" value="1"/>
</dbReference>
<keyword evidence="9" id="KW-1133">Transmembrane helix</keyword>
<keyword evidence="13" id="KW-1185">Reference proteome</keyword>
<keyword evidence="3" id="KW-0808">Transferase</keyword>
<dbReference type="Gene3D" id="1.10.287.130">
    <property type="match status" value="1"/>
</dbReference>
<evidence type="ECO:0000313" key="12">
    <source>
        <dbReference type="EMBL" id="GHH13520.1"/>
    </source>
</evidence>
<dbReference type="InterPro" id="IPR004358">
    <property type="entry name" value="Sig_transdc_His_kin-like_C"/>
</dbReference>
<dbReference type="PANTHER" id="PTHR43065:SF46">
    <property type="entry name" value="C4-DICARBOXYLATE TRANSPORT SENSOR PROTEIN DCTB"/>
    <property type="match status" value="1"/>
</dbReference>
<accession>A0ABQ3LG97</accession>
<feature type="transmembrane region" description="Helical" evidence="9">
    <location>
        <begin position="168"/>
        <end position="185"/>
    </location>
</feature>
<evidence type="ECO:0000256" key="6">
    <source>
        <dbReference type="ARBA" id="ARBA00022840"/>
    </source>
</evidence>
<proteinExistence type="predicted"/>
<dbReference type="Gene3D" id="3.30.565.10">
    <property type="entry name" value="Histidine kinase-like ATPase, C-terminal domain"/>
    <property type="match status" value="1"/>
</dbReference>
<dbReference type="EC" id="2.7.13.3" evidence="2"/>
<evidence type="ECO:0000256" key="4">
    <source>
        <dbReference type="ARBA" id="ARBA00022741"/>
    </source>
</evidence>
<comment type="catalytic activity">
    <reaction evidence="1">
        <text>ATP + protein L-histidine = ADP + protein N-phospho-L-histidine.</text>
        <dbReference type="EC" id="2.7.13.3"/>
    </reaction>
</comment>
<dbReference type="SUPFAM" id="SSF55785">
    <property type="entry name" value="PYP-like sensor domain (PAS domain)"/>
    <property type="match status" value="1"/>
</dbReference>
<organism evidence="12 13">
    <name type="scientific">Sphingomonas glacialis</name>
    <dbReference type="NCBI Taxonomy" id="658225"/>
    <lineage>
        <taxon>Bacteria</taxon>
        <taxon>Pseudomonadati</taxon>
        <taxon>Pseudomonadota</taxon>
        <taxon>Alphaproteobacteria</taxon>
        <taxon>Sphingomonadales</taxon>
        <taxon>Sphingomonadaceae</taxon>
        <taxon>Sphingomonas</taxon>
    </lineage>
</organism>
<evidence type="ECO:0000256" key="2">
    <source>
        <dbReference type="ARBA" id="ARBA00012438"/>
    </source>
</evidence>
<comment type="caution">
    <text evidence="12">The sequence shown here is derived from an EMBL/GenBank/DDBJ whole genome shotgun (WGS) entry which is preliminary data.</text>
</comment>
<feature type="transmembrane region" description="Helical" evidence="9">
    <location>
        <begin position="6"/>
        <end position="25"/>
    </location>
</feature>
<dbReference type="SMART" id="SM00387">
    <property type="entry name" value="HATPase_c"/>
    <property type="match status" value="1"/>
</dbReference>
<dbReference type="InterPro" id="IPR000700">
    <property type="entry name" value="PAS-assoc_C"/>
</dbReference>
<evidence type="ECO:0000259" key="10">
    <source>
        <dbReference type="PROSITE" id="PS50109"/>
    </source>
</evidence>
<evidence type="ECO:0000256" key="3">
    <source>
        <dbReference type="ARBA" id="ARBA00022679"/>
    </source>
</evidence>
<gene>
    <name evidence="12" type="ORF">GCM10008023_13900</name>
</gene>
<dbReference type="InterPro" id="IPR036890">
    <property type="entry name" value="HATPase_C_sf"/>
</dbReference>
<evidence type="ECO:0000256" key="8">
    <source>
        <dbReference type="SAM" id="MobiDB-lite"/>
    </source>
</evidence>
<evidence type="ECO:0000256" key="5">
    <source>
        <dbReference type="ARBA" id="ARBA00022777"/>
    </source>
</evidence>
<dbReference type="PROSITE" id="PS50113">
    <property type="entry name" value="PAC"/>
    <property type="match status" value="1"/>
</dbReference>
<dbReference type="PRINTS" id="PR00344">
    <property type="entry name" value="BCTRLSENSOR"/>
</dbReference>
<dbReference type="EMBL" id="BNAQ01000002">
    <property type="protein sequence ID" value="GHH13520.1"/>
    <property type="molecule type" value="Genomic_DNA"/>
</dbReference>
<dbReference type="Pfam" id="PF02518">
    <property type="entry name" value="HATPase_c"/>
    <property type="match status" value="1"/>
</dbReference>
<dbReference type="Proteomes" id="UP000652430">
    <property type="component" value="Unassembled WGS sequence"/>
</dbReference>
<feature type="region of interest" description="Disordered" evidence="8">
    <location>
        <begin position="561"/>
        <end position="584"/>
    </location>
</feature>
<keyword evidence="9" id="KW-0472">Membrane</keyword>
<dbReference type="PROSITE" id="PS51257">
    <property type="entry name" value="PROKAR_LIPOPROTEIN"/>
    <property type="match status" value="1"/>
</dbReference>
<evidence type="ECO:0000256" key="9">
    <source>
        <dbReference type="SAM" id="Phobius"/>
    </source>
</evidence>